<gene>
    <name evidence="3" type="ORF">CCACVL1_17881</name>
</gene>
<dbReference type="GO" id="GO:0051082">
    <property type="term" value="F:unfolded protein binding"/>
    <property type="evidence" value="ECO:0007669"/>
    <property type="project" value="InterPro"/>
</dbReference>
<protein>
    <submittedName>
        <fullName evidence="3">Heat shock protein Hsp90</fullName>
    </submittedName>
</protein>
<keyword evidence="4" id="KW-1185">Reference proteome</keyword>
<evidence type="ECO:0000313" key="4">
    <source>
        <dbReference type="Proteomes" id="UP000188268"/>
    </source>
</evidence>
<keyword evidence="3" id="KW-0346">Stress response</keyword>
<dbReference type="Proteomes" id="UP000188268">
    <property type="component" value="Unassembled WGS sequence"/>
</dbReference>
<proteinExistence type="inferred from homology"/>
<dbReference type="GO" id="GO:0016887">
    <property type="term" value="F:ATP hydrolysis activity"/>
    <property type="evidence" value="ECO:0007669"/>
    <property type="project" value="InterPro"/>
</dbReference>
<dbReference type="GO" id="GO:0140662">
    <property type="term" value="F:ATP-dependent protein folding chaperone"/>
    <property type="evidence" value="ECO:0007669"/>
    <property type="project" value="InterPro"/>
</dbReference>
<dbReference type="EMBL" id="AWWV01011468">
    <property type="protein sequence ID" value="OMO72241.1"/>
    <property type="molecule type" value="Genomic_DNA"/>
</dbReference>
<evidence type="ECO:0000256" key="1">
    <source>
        <dbReference type="ARBA" id="ARBA00008239"/>
    </source>
</evidence>
<evidence type="ECO:0000256" key="2">
    <source>
        <dbReference type="ARBA" id="ARBA00023186"/>
    </source>
</evidence>
<dbReference type="Pfam" id="PF00183">
    <property type="entry name" value="HSP90"/>
    <property type="match status" value="1"/>
</dbReference>
<comment type="similarity">
    <text evidence="1">Belongs to the heat shock protein 90 family.</text>
</comment>
<dbReference type="AlphaFoldDB" id="A0A1R3HQ19"/>
<organism evidence="3 4">
    <name type="scientific">Corchorus capsularis</name>
    <name type="common">Jute</name>
    <dbReference type="NCBI Taxonomy" id="210143"/>
    <lineage>
        <taxon>Eukaryota</taxon>
        <taxon>Viridiplantae</taxon>
        <taxon>Streptophyta</taxon>
        <taxon>Embryophyta</taxon>
        <taxon>Tracheophyta</taxon>
        <taxon>Spermatophyta</taxon>
        <taxon>Magnoliopsida</taxon>
        <taxon>eudicotyledons</taxon>
        <taxon>Gunneridae</taxon>
        <taxon>Pentapetalae</taxon>
        <taxon>rosids</taxon>
        <taxon>malvids</taxon>
        <taxon>Malvales</taxon>
        <taxon>Malvaceae</taxon>
        <taxon>Grewioideae</taxon>
        <taxon>Apeibeae</taxon>
        <taxon>Corchorus</taxon>
    </lineage>
</organism>
<dbReference type="InterPro" id="IPR001404">
    <property type="entry name" value="Hsp90_fam"/>
</dbReference>
<dbReference type="InterPro" id="IPR037196">
    <property type="entry name" value="HSP90_C"/>
</dbReference>
<dbReference type="STRING" id="210143.A0A1R3HQ19"/>
<sequence length="638" mass="71756">MADGGFAAQVQYELAAMLQKYEQLESKPEPKYQQKIDSSVDNLHSSINRLLSSIDHLALEVRRLTEIYLTQRENGSGSTIAINSDDGGKSGSQSETVSLLGAKSGSQSQTVSLLEEANSPLSVTDFSNGDHQPYCHSLNNHAKVGCPQLVATEFFGCHEKINQSFDVSIPAKKSCLGSNKNKDQLAGLEELPVVTVELPLKLDSDNFSTTLMLFNYYLGSTATVMRFVTSILTGVILLNDCSLWYNAWKMHVLGTKLEYFIGTSIIGRYTPVELFQIGKKIQGYILRTWGCIGRVLVKDEQFFLLWPQQDGTLALKDVYKGMSPSGPELRKISGDSHVLREICYEVNVEEPWRSLCCLKIMMEQKERVIVYGLLQALGTAQLQWIFPRHNSLSESSRVVPQGVDAIQMFATKCSYTTLPHKISLLAGIALLEQLMQLAAYFQWLSCLYQLLHCFYLLSWSTTKTLAPSLRSRMLPWRKYLKITDIRASKVQRVGVFDSIIDFPCCLFIRKYGSSTSTEWTMKTQAMSDNSKSACISRKGTMGISLGNCMMVEIKRICDNENIIRNWFFEAQQRMKHIGYAPSKVLDSHGTFVSEPTTVLARRMAKFPSFNPCGQGSFEERGNCYTPNNYQAQYLSCLY</sequence>
<dbReference type="Gramene" id="OMO72241">
    <property type="protein sequence ID" value="OMO72241"/>
    <property type="gene ID" value="CCACVL1_17881"/>
</dbReference>
<comment type="caution">
    <text evidence="3">The sequence shown here is derived from an EMBL/GenBank/DDBJ whole genome shotgun (WGS) entry which is preliminary data.</text>
</comment>
<dbReference type="GO" id="GO:0005524">
    <property type="term" value="F:ATP binding"/>
    <property type="evidence" value="ECO:0007669"/>
    <property type="project" value="InterPro"/>
</dbReference>
<evidence type="ECO:0000313" key="3">
    <source>
        <dbReference type="EMBL" id="OMO72241.1"/>
    </source>
</evidence>
<name>A0A1R3HQ19_COCAP</name>
<dbReference type="OrthoDB" id="5554229at2759"/>
<dbReference type="Gene3D" id="1.20.120.790">
    <property type="entry name" value="Heat shock protein 90, C-terminal domain"/>
    <property type="match status" value="1"/>
</dbReference>
<accession>A0A1R3HQ19</accession>
<keyword evidence="2" id="KW-0143">Chaperone</keyword>
<reference evidence="3 4" key="1">
    <citation type="submission" date="2013-09" db="EMBL/GenBank/DDBJ databases">
        <title>Corchorus capsularis genome sequencing.</title>
        <authorList>
            <person name="Alam M."/>
            <person name="Haque M.S."/>
            <person name="Islam M.S."/>
            <person name="Emdad E.M."/>
            <person name="Islam M.M."/>
            <person name="Ahmed B."/>
            <person name="Halim A."/>
            <person name="Hossen Q.M.M."/>
            <person name="Hossain M.Z."/>
            <person name="Ahmed R."/>
            <person name="Khan M.M."/>
            <person name="Islam R."/>
            <person name="Rashid M.M."/>
            <person name="Khan S.A."/>
            <person name="Rahman M.S."/>
            <person name="Alam M."/>
        </authorList>
    </citation>
    <scope>NUCLEOTIDE SEQUENCE [LARGE SCALE GENOMIC DNA]</scope>
    <source>
        <strain evidence="4">cv. CVL-1</strain>
        <tissue evidence="3">Whole seedling</tissue>
    </source>
</reference>